<dbReference type="InterPro" id="IPR050415">
    <property type="entry name" value="MRET"/>
</dbReference>
<name>A0A1W6MIS3_9FLAO</name>
<dbReference type="Gene3D" id="2.40.30.10">
    <property type="entry name" value="Translation factors"/>
    <property type="match status" value="1"/>
</dbReference>
<dbReference type="EMBL" id="CP019344">
    <property type="protein sequence ID" value="ARN77359.1"/>
    <property type="molecule type" value="Genomic_DNA"/>
</dbReference>
<organism evidence="2 3">
    <name type="scientific">Nonlabens spongiae</name>
    <dbReference type="NCBI Taxonomy" id="331648"/>
    <lineage>
        <taxon>Bacteria</taxon>
        <taxon>Pseudomonadati</taxon>
        <taxon>Bacteroidota</taxon>
        <taxon>Flavobacteriia</taxon>
        <taxon>Flavobacteriales</taxon>
        <taxon>Flavobacteriaceae</taxon>
        <taxon>Nonlabens</taxon>
    </lineage>
</organism>
<dbReference type="GO" id="GO:0016491">
    <property type="term" value="F:oxidoreductase activity"/>
    <property type="evidence" value="ECO:0007669"/>
    <property type="project" value="InterPro"/>
</dbReference>
<dbReference type="PRINTS" id="PR00410">
    <property type="entry name" value="PHEHYDRXLASE"/>
</dbReference>
<protein>
    <submittedName>
        <fullName evidence="2">Flavodoxin reductase</fullName>
    </submittedName>
</protein>
<dbReference type="RefSeq" id="WP_085766168.1">
    <property type="nucleotide sequence ID" value="NZ_CP019344.1"/>
</dbReference>
<dbReference type="SUPFAM" id="SSF52343">
    <property type="entry name" value="Ferredoxin reductase-like, C-terminal NADP-linked domain"/>
    <property type="match status" value="1"/>
</dbReference>
<dbReference type="OrthoDB" id="9789468at2"/>
<reference evidence="2 3" key="1">
    <citation type="submission" date="2016-11" db="EMBL/GenBank/DDBJ databases">
        <title>Trade-off between light-utilization and light-protection in marine flavobacteria.</title>
        <authorList>
            <person name="Kumagai Y."/>
        </authorList>
    </citation>
    <scope>NUCLEOTIDE SEQUENCE [LARGE SCALE GENOMIC DNA]</scope>
    <source>
        <strain evidence="2 3">JCM 13191</strain>
    </source>
</reference>
<dbReference type="Pfam" id="PF00175">
    <property type="entry name" value="NAD_binding_1"/>
    <property type="match status" value="1"/>
</dbReference>
<accession>A0A1W6MIS3</accession>
<dbReference type="PANTHER" id="PTHR47354:SF5">
    <property type="entry name" value="PROTEIN RFBI"/>
    <property type="match status" value="1"/>
</dbReference>
<dbReference type="PROSITE" id="PS51384">
    <property type="entry name" value="FAD_FR"/>
    <property type="match status" value="1"/>
</dbReference>
<dbReference type="SUPFAM" id="SSF63380">
    <property type="entry name" value="Riboflavin synthase domain-like"/>
    <property type="match status" value="1"/>
</dbReference>
<dbReference type="PANTHER" id="PTHR47354">
    <property type="entry name" value="NADH OXIDOREDUCTASE HCR"/>
    <property type="match status" value="1"/>
</dbReference>
<dbReference type="STRING" id="331648.BST97_04830"/>
<dbReference type="InterPro" id="IPR013112">
    <property type="entry name" value="FAD-bd_8"/>
</dbReference>
<dbReference type="AlphaFoldDB" id="A0A1W6MIS3"/>
<dbReference type="Gene3D" id="3.40.50.80">
    <property type="entry name" value="Nucleotide-binding domain of ferredoxin-NADP reductase (FNR) module"/>
    <property type="match status" value="1"/>
</dbReference>
<gene>
    <name evidence="2" type="ORF">BST97_04830</name>
</gene>
<keyword evidence="3" id="KW-1185">Reference proteome</keyword>
<dbReference type="InterPro" id="IPR001433">
    <property type="entry name" value="OxRdtase_FAD/NAD-bd"/>
</dbReference>
<dbReference type="CDD" id="cd06196">
    <property type="entry name" value="FNR_like_1"/>
    <property type="match status" value="1"/>
</dbReference>
<dbReference type="InterPro" id="IPR017938">
    <property type="entry name" value="Riboflavin_synthase-like_b-brl"/>
</dbReference>
<dbReference type="Pfam" id="PF08022">
    <property type="entry name" value="FAD_binding_8"/>
    <property type="match status" value="1"/>
</dbReference>
<proteinExistence type="predicted"/>
<evidence type="ECO:0000259" key="1">
    <source>
        <dbReference type="PROSITE" id="PS51384"/>
    </source>
</evidence>
<sequence length="221" mass="24940">MAHHVKILNIANVTHDVKRITVQKPKDYHFIPGQATEVAVDKDGYRDKKRPFTFTSLPSNHHLEFTIKIYPDHNGVTDEIGMLEEGDGLILDDAWGAIEYKGPGTFIAGGAGVTPFISILNHLRADQQINGNRLIFSNKTSDDVILEKSFRQMLGENFVSTLTQEQKEGHEQRRIDKEFLKNHISDFSQNFYVCGPDAMVEDINKQLEELGANADALVFEE</sequence>
<evidence type="ECO:0000313" key="3">
    <source>
        <dbReference type="Proteomes" id="UP000193431"/>
    </source>
</evidence>
<dbReference type="InterPro" id="IPR017927">
    <property type="entry name" value="FAD-bd_FR_type"/>
</dbReference>
<evidence type="ECO:0000313" key="2">
    <source>
        <dbReference type="EMBL" id="ARN77359.1"/>
    </source>
</evidence>
<feature type="domain" description="FAD-binding FR-type" evidence="1">
    <location>
        <begin position="1"/>
        <end position="101"/>
    </location>
</feature>
<dbReference type="Proteomes" id="UP000193431">
    <property type="component" value="Chromosome"/>
</dbReference>
<dbReference type="InterPro" id="IPR039261">
    <property type="entry name" value="FNR_nucleotide-bd"/>
</dbReference>